<dbReference type="AlphaFoldDB" id="A0A433SD33"/>
<proteinExistence type="predicted"/>
<evidence type="ECO:0000313" key="1">
    <source>
        <dbReference type="EMBL" id="RUS66655.1"/>
    </source>
</evidence>
<accession>A0A433SD33</accession>
<comment type="caution">
    <text evidence="1">The sequence shown here is derived from an EMBL/GenBank/DDBJ whole genome shotgun (WGS) entry which is preliminary data.</text>
</comment>
<name>A0A433SD33_9BURK</name>
<dbReference type="EMBL" id="PQSP01000004">
    <property type="protein sequence ID" value="RUS66655.1"/>
    <property type="molecule type" value="Genomic_DNA"/>
</dbReference>
<evidence type="ECO:0000313" key="2">
    <source>
        <dbReference type="Proteomes" id="UP000286947"/>
    </source>
</evidence>
<keyword evidence="2" id="KW-1185">Reference proteome</keyword>
<dbReference type="Proteomes" id="UP000286947">
    <property type="component" value="Unassembled WGS sequence"/>
</dbReference>
<dbReference type="OrthoDB" id="6138108at2"/>
<gene>
    <name evidence="1" type="ORF">CUZ56_01935</name>
</gene>
<sequence precursor="true">MAFKKIRVGLLGLLGLFLFPQMLYAADRTPFVPHTLYFSAQNALCIASVNQVQIIENYYDEGPLAAGLNITPYLENGANTIAVDVASLTALKGDPAFPADFECRIVIKAALPEGDAEVIQLVATVAEVDGELQPTGVQSPHYQGSASAGAVHEFEKEGTILYHIEREVTLSGLPEWAWTKAAVFEDTPENMEKLRQAYEELWQLMDHQDMAGIQEKARISFEEKEAANHLAPGMWADSLGFDAKFEQSTGAVPIRWDDFELQTAMGGRLVRLDNRGFSPLRLKNQEGKGFWGYNPWFSLIDGELVISR</sequence>
<organism evidence="1 2">
    <name type="scientific">Saezia sanguinis</name>
    <dbReference type="NCBI Taxonomy" id="1965230"/>
    <lineage>
        <taxon>Bacteria</taxon>
        <taxon>Pseudomonadati</taxon>
        <taxon>Pseudomonadota</taxon>
        <taxon>Betaproteobacteria</taxon>
        <taxon>Burkholderiales</taxon>
        <taxon>Saeziaceae</taxon>
        <taxon>Saezia</taxon>
    </lineage>
</organism>
<dbReference type="RefSeq" id="WP_126980132.1">
    <property type="nucleotide sequence ID" value="NZ_PQSP01000004.1"/>
</dbReference>
<reference evidence="1 2" key="1">
    <citation type="submission" date="2018-01" db="EMBL/GenBank/DDBJ databases">
        <title>Saezia sanguinis gen. nov., sp. nov., in the order Burkholderiales isolated from human blood.</title>
        <authorList>
            <person name="Medina-Pascual M.J."/>
            <person name="Valdezate S."/>
            <person name="Monzon S."/>
            <person name="Cuesta I."/>
            <person name="Carrasco G."/>
            <person name="Villalon P."/>
            <person name="Saez-Nieto J.A."/>
        </authorList>
    </citation>
    <scope>NUCLEOTIDE SEQUENCE [LARGE SCALE GENOMIC DNA]</scope>
    <source>
        <strain evidence="1 2">CNM695-12</strain>
    </source>
</reference>
<protein>
    <submittedName>
        <fullName evidence="1">Uncharacterized protein</fullName>
    </submittedName>
</protein>